<comment type="cofactor">
    <cofactor evidence="1">
        <name>Zn(2+)</name>
        <dbReference type="ChEBI" id="CHEBI:29105"/>
    </cofactor>
</comment>
<evidence type="ECO:0000256" key="2">
    <source>
        <dbReference type="ARBA" id="ARBA00007261"/>
    </source>
</evidence>
<dbReference type="STRING" id="115783.SAMN02745119_00382"/>
<dbReference type="GO" id="GO:0004222">
    <property type="term" value="F:metalloendopeptidase activity"/>
    <property type="evidence" value="ECO:0007669"/>
    <property type="project" value="InterPro"/>
</dbReference>
<dbReference type="SUPFAM" id="SSF63411">
    <property type="entry name" value="LuxS/MPP-like metallohydrolase"/>
    <property type="match status" value="2"/>
</dbReference>
<dbReference type="Pfam" id="PF00675">
    <property type="entry name" value="Peptidase_M16"/>
    <property type="match status" value="1"/>
</dbReference>
<dbReference type="OrthoDB" id="9811314at2"/>
<dbReference type="InterPro" id="IPR007863">
    <property type="entry name" value="Peptidase_M16_C"/>
</dbReference>
<name>A0A1T4K7N1_9BACT</name>
<dbReference type="EMBL" id="FUWR01000001">
    <property type="protein sequence ID" value="SJZ38432.1"/>
    <property type="molecule type" value="Genomic_DNA"/>
</dbReference>
<evidence type="ECO:0000259" key="5">
    <source>
        <dbReference type="Pfam" id="PF05193"/>
    </source>
</evidence>
<dbReference type="PANTHER" id="PTHR11851:SF49">
    <property type="entry name" value="MITOCHONDRIAL-PROCESSING PEPTIDASE SUBUNIT ALPHA"/>
    <property type="match status" value="1"/>
</dbReference>
<protein>
    <submittedName>
        <fullName evidence="6">Predicted Zn-dependent peptidase</fullName>
    </submittedName>
</protein>
<evidence type="ECO:0000256" key="1">
    <source>
        <dbReference type="ARBA" id="ARBA00001947"/>
    </source>
</evidence>
<dbReference type="Pfam" id="PF05193">
    <property type="entry name" value="Peptidase_M16_C"/>
    <property type="match status" value="1"/>
</dbReference>
<evidence type="ECO:0000259" key="4">
    <source>
        <dbReference type="Pfam" id="PF00675"/>
    </source>
</evidence>
<dbReference type="RefSeq" id="WP_078788674.1">
    <property type="nucleotide sequence ID" value="NZ_FUWR01000001.1"/>
</dbReference>
<dbReference type="Gene3D" id="3.30.830.10">
    <property type="entry name" value="Metalloenzyme, LuxS/M16 peptidase-like"/>
    <property type="match status" value="2"/>
</dbReference>
<keyword evidence="7" id="KW-1185">Reference proteome</keyword>
<accession>A0A1T4K7N1</accession>
<dbReference type="AlphaFoldDB" id="A0A1T4K7N1"/>
<dbReference type="PROSITE" id="PS00143">
    <property type="entry name" value="INSULINASE"/>
    <property type="match status" value="1"/>
</dbReference>
<reference evidence="7" key="1">
    <citation type="submission" date="2017-02" db="EMBL/GenBank/DDBJ databases">
        <authorList>
            <person name="Varghese N."/>
            <person name="Submissions S."/>
        </authorList>
    </citation>
    <scope>NUCLEOTIDE SEQUENCE [LARGE SCALE GENOMIC DNA]</scope>
    <source>
        <strain evidence="7">ATCC BAA-34</strain>
    </source>
</reference>
<dbReference type="InterPro" id="IPR050361">
    <property type="entry name" value="MPP/UQCRC_Complex"/>
</dbReference>
<sequence length="425" mass="46349">MKRPCCTTLANGLQVVTVELPHLHSADVAVYLKVGGRNDPPGRTGLSHFLEHMLFRGTAEYASSLEIEAAFESLGGGINAATDADSTCYYGRIHPRFAAQGLEILASMLLRPRLEGIELERRIIGEEALEDISQDGDEISPDVVVGRMLWPGHPLGESTVGSLEDIARITEQDLRQHLATWYRPNNAVVVAAGPVQHSQIVEATERVMGSWQGADLPVIQPVVTPLEAGPSCRFVRDSDSQITMQLAFRACHRAAPELTTLKLLRRILAGGGCSRLHLALRERLGLIYSVDASIGSYDETGCLSIDLSTAPENLATVLKATLEELRLLAASPVPEAELERVRTVYLADLDYSRDSVSEMGIRFGWGTLMGVARSIDDDQQLVAQVSAAELQRLAAELFRPENRFLGVIGPIESIDQQEIAQLLQV</sequence>
<evidence type="ECO:0000313" key="6">
    <source>
        <dbReference type="EMBL" id="SJZ38432.1"/>
    </source>
</evidence>
<organism evidence="6 7">
    <name type="scientific">Trichlorobacter thiogenes</name>
    <dbReference type="NCBI Taxonomy" id="115783"/>
    <lineage>
        <taxon>Bacteria</taxon>
        <taxon>Pseudomonadati</taxon>
        <taxon>Thermodesulfobacteriota</taxon>
        <taxon>Desulfuromonadia</taxon>
        <taxon>Geobacterales</taxon>
        <taxon>Geobacteraceae</taxon>
        <taxon>Trichlorobacter</taxon>
    </lineage>
</organism>
<proteinExistence type="inferred from homology"/>
<dbReference type="GO" id="GO:0046872">
    <property type="term" value="F:metal ion binding"/>
    <property type="evidence" value="ECO:0007669"/>
    <property type="project" value="InterPro"/>
</dbReference>
<dbReference type="PANTHER" id="PTHR11851">
    <property type="entry name" value="METALLOPROTEASE"/>
    <property type="match status" value="1"/>
</dbReference>
<dbReference type="InterPro" id="IPR011249">
    <property type="entry name" value="Metalloenz_LuxS/M16"/>
</dbReference>
<dbReference type="InterPro" id="IPR001431">
    <property type="entry name" value="Pept_M16_Zn_BS"/>
</dbReference>
<dbReference type="GO" id="GO:0006508">
    <property type="term" value="P:proteolysis"/>
    <property type="evidence" value="ECO:0007669"/>
    <property type="project" value="InterPro"/>
</dbReference>
<dbReference type="Proteomes" id="UP000190102">
    <property type="component" value="Unassembled WGS sequence"/>
</dbReference>
<comment type="similarity">
    <text evidence="2 3">Belongs to the peptidase M16 family.</text>
</comment>
<feature type="domain" description="Peptidase M16 N-terminal" evidence="4">
    <location>
        <begin position="15"/>
        <end position="139"/>
    </location>
</feature>
<evidence type="ECO:0000256" key="3">
    <source>
        <dbReference type="RuleBase" id="RU004447"/>
    </source>
</evidence>
<dbReference type="InterPro" id="IPR011765">
    <property type="entry name" value="Pept_M16_N"/>
</dbReference>
<gene>
    <name evidence="6" type="ORF">SAMN02745119_00382</name>
</gene>
<evidence type="ECO:0000313" key="7">
    <source>
        <dbReference type="Proteomes" id="UP000190102"/>
    </source>
</evidence>
<feature type="domain" description="Peptidase M16 C-terminal" evidence="5">
    <location>
        <begin position="169"/>
        <end position="343"/>
    </location>
</feature>